<protein>
    <submittedName>
        <fullName evidence="15">Gonidia-specific protein</fullName>
    </submittedName>
</protein>
<keyword evidence="3" id="KW-0433">Leucine-rich repeat</keyword>
<evidence type="ECO:0000256" key="6">
    <source>
        <dbReference type="ARBA" id="ARBA00022741"/>
    </source>
</evidence>
<feature type="compositionally biased region" description="Low complexity" evidence="11">
    <location>
        <begin position="940"/>
        <end position="959"/>
    </location>
</feature>
<evidence type="ECO:0000256" key="3">
    <source>
        <dbReference type="ARBA" id="ARBA00022614"/>
    </source>
</evidence>
<evidence type="ECO:0000313" key="16">
    <source>
        <dbReference type="Proteomes" id="UP000239899"/>
    </source>
</evidence>
<dbReference type="Pfam" id="PF00581">
    <property type="entry name" value="Rhodanese"/>
    <property type="match status" value="1"/>
</dbReference>
<evidence type="ECO:0000256" key="2">
    <source>
        <dbReference type="ARBA" id="ARBA00022527"/>
    </source>
</evidence>
<feature type="binding site" evidence="9">
    <location>
        <position position="84"/>
    </location>
    <ligand>
        <name>ATP</name>
        <dbReference type="ChEBI" id="CHEBI:30616"/>
    </ligand>
</feature>
<evidence type="ECO:0000256" key="9">
    <source>
        <dbReference type="PROSITE-ProRule" id="PRU10141"/>
    </source>
</evidence>
<feature type="transmembrane region" description="Helical" evidence="12">
    <location>
        <begin position="308"/>
        <end position="329"/>
    </location>
</feature>
<feature type="region of interest" description="Disordered" evidence="11">
    <location>
        <begin position="2166"/>
        <end position="2301"/>
    </location>
</feature>
<evidence type="ECO:0000256" key="7">
    <source>
        <dbReference type="ARBA" id="ARBA00022777"/>
    </source>
</evidence>
<dbReference type="PANTHER" id="PTHR48056">
    <property type="entry name" value="LRR RECEPTOR-LIKE SERINE/THREONINE-PROTEIN KINASE-RELATED"/>
    <property type="match status" value="1"/>
</dbReference>
<evidence type="ECO:0000256" key="10">
    <source>
        <dbReference type="SAM" id="Coils"/>
    </source>
</evidence>
<feature type="domain" description="Rhodanese" evidence="14">
    <location>
        <begin position="2340"/>
        <end position="2453"/>
    </location>
</feature>
<evidence type="ECO:0000256" key="11">
    <source>
        <dbReference type="SAM" id="MobiDB-lite"/>
    </source>
</evidence>
<dbReference type="InterPro" id="IPR001611">
    <property type="entry name" value="Leu-rich_rpt"/>
</dbReference>
<sequence>MPPLTLQEAARQLKDNGIKLVTREEFLWMVQRGREHNADPTLGRGEFPEGAIFSEDMIGAVIGHGCYGMAVLGMSAEDELLALKVMTDPRAANQLDDLVHEACIQHLDTHGDIFPAVRWVCLGPPAMGMNFATGLSLQKAGRVRHDGKLWLSGPVLWCSSPAMLACLRHMCTKHIVHRDLKPDNILVQKGPANGSGTFFFRVWLGDAGTAQLWDQPPRELEGQEGAEPHLGNMFAQVPETWLFKRLMPGSDLPSMGVVMTGLWLNNQAGLSIWKPHPHQLSALLFTLLAAGGVPFTQGAIARGFKPTSVVHMVMLFLGVLCFAVMMALAPEHRGTAAIHHRLQSAMAEVLLATTRDVPEIAVQRAALQALCLLADAEIAPLVPPHVRPACVHWYGRLFEQLERGVSMLQAGDATLVLDKVEPIKLQISTISLPAHLPVQEFMAAVLSAPYPAADPIYSTYTRPGWHSSGLLVVDEPLAVLAYLGNPKSSRAPAVLMQKSLETADWVLQQGLELTQRPLLQYRSSLPGASESLQQEAQEAQQADRRERVPYTTLEPQTLGRMLEEVGGWMATVFTGQAFHNQPVVGGPPAAAAACFALDSLLPALRTTAVLGGDEKLGIEVRLASARAVSELSIGIVYVVQQQLEAAPPDSRDYGWVMTMVAWIICIKVLEMQSEDLLRCACQPAELPLRLQRVDGMVAQARQAVQAAVSSWLAPGSACPPQDQLLVQLAGLARYVAEFQQQCATMQQYVTADPLAALDDLPAAGAAAGFPEAAAGAAAGFPEAAYGAAAAAPPAADAGAAPAAPAMPEPLAYPAAPQPQPVAYPPQPPAWPAAPLPQPQQAVPGCADGGPPAAAPATDEAAAAVLPAGLPGPTAEVAVQPPEPAPAAADPAPATAPPVCHAAPQPSPCPATPGEATTTATEAAAGRQQERSAPEAAAGDQQPAASMAAGAHSQQGSQQAVPGRVLAPRQPQPSRPASRGQAAPAAAAAAGKTRFRRVGEMLRFLRNLPEHSRPSQLIGSLEERAPDECASTALSKIEEEAPLLSARRMLPQADQALLQQPGSGAGDEQGGSGIVNALGLDFHRILRLGKRMPAHAAKVEAAPPLPTERRVTGIRRSAPPGLSPALPKSRCVKTSQEVAASAIPTAAAPAAVPSALPSRRKLDQIDLAANGPIVKTDQLLFQLDMYHGHKAVRQAISSLMLGSGPELQRFAASQGIGAAELPRLPERFGGLLEIDLACLAPTAPTAALEAMPTALTSCAAGWGGQAQETDAAAAAATPGRGPRLDFCSASQLSGKTDAEIQAARAALLHWAATNSGRLAVVHEGGGVNELPGAAFLQRRLARAQAVPPGERSPEVQAFITSVELGRQACELLPLRQGGGGGGGNPRAALPLSDPATVRRFNNALSGTIPAGWLPPNLATLAVGGNNLTLPTDSVLHLPPSLLSFELQCNPLNGPVAATSFSSLLDVGIVEMSCCNLSGPLPAALLPPSLELLDLACNSISGAIPWAAWNVSELRPGLLQQLNLSSNRLTGPLPTILPANLEQLDLSSNEIGGTLPPDSAVLTSGMVDLTNNSLADCWRANNSLSGTIQPDWFPPGLYSLDLSGNRLSLPPDGSLPPLTILHDLNLNDNPLNSPFPSMLSNLVMLDQLDLARCNLSGTLLAAPLPQSLTGLDLSSNQLTGTLPSDPPLLIPGGVRLTFNRLKAAQPTTQPAAAAAPGAGEAAAVIELATALGAGPELLASLNQTLGSEGTWFGSVDLNGTLPAVGWDALGSLASLDLSYNRLHGMLPAAFPGSLEQLELESNALTGISPAWQPGAKLRRLLVNQNKLNQTLAEQQGWLAGAQGLEELYLERNSLHGTVPADLALPPNLTNLWLSSNHLSATPKQQQNDAHDAGMQFSTRLGALAAPLLLAQPALAAPAPAGHLAASFADAAAHPNLQSPLVLAGVGVLAVLAAADVARKANRELVWVGAVQYPAGSWEAKQAAGAAAAASRTAAFKQGKQPDNGSVWMGAQLGRPGSSRASVLAAASATQTIADTSARLAEAVTQARELHARAAQLRTAMDEASAELAQVSEKRCLLQQRLALAEQTMARARAAQQAAVEAVAAVSAAAGPLLEGLEAEAEEGAEPTAVAAAAAAAGTAVVEEVLPAATPAHAAAPVAAAAGADAAASSEAGSSSSNGAHAVADAHATHAAAASSSSNGSGSGSQPSPAATKWDHATRVMPAGAAPPVTPNMGAGEAPTVARAAAEPAAETSSSSSNSEAQTPPATAAAEHAASAAPAAAAEEAPAAAPARRSSPSASSSSALSGAKPAAAVWTDTVFAAQTLAAFPDKGLATAEEARVLLEKGGYAFLDVRPMMQLEETGRVRRGVNVPFVQIERIYKADKGVKVLQAYPNEYFLDQVRWQFPSLDTLLVVGDLDGQTLTPQAVELLRAAGYTRLVVLDGGFAAWTQVFDSKGHRRRSV</sequence>
<keyword evidence="2" id="KW-0723">Serine/threonine-protein kinase</keyword>
<dbReference type="GO" id="GO:0005930">
    <property type="term" value="C:axoneme"/>
    <property type="evidence" value="ECO:0007669"/>
    <property type="project" value="UniProtKB-SubCell"/>
</dbReference>
<dbReference type="Pfam" id="PF13855">
    <property type="entry name" value="LRR_8"/>
    <property type="match status" value="1"/>
</dbReference>
<feature type="coiled-coil region" evidence="10">
    <location>
        <begin position="2037"/>
        <end position="2071"/>
    </location>
</feature>
<evidence type="ECO:0000256" key="5">
    <source>
        <dbReference type="ARBA" id="ARBA00022737"/>
    </source>
</evidence>
<comment type="caution">
    <text evidence="15">The sequence shown here is derived from an EMBL/GenBank/DDBJ whole genome shotgun (WGS) entry which is preliminary data.</text>
</comment>
<reference evidence="15 16" key="1">
    <citation type="journal article" date="2018" name="Plant J.">
        <title>Genome sequences of Chlorella sorokiniana UTEX 1602 and Micractinium conductrix SAG 241.80: implications to maltose excretion by a green alga.</title>
        <authorList>
            <person name="Arriola M.B."/>
            <person name="Velmurugan N."/>
            <person name="Zhang Y."/>
            <person name="Plunkett M.H."/>
            <person name="Hondzo H."/>
            <person name="Barney B.M."/>
        </authorList>
    </citation>
    <scope>NUCLEOTIDE SEQUENCE [LARGE SCALE GENOMIC DNA]</scope>
    <source>
        <strain evidence="16">UTEX 1602</strain>
    </source>
</reference>
<accession>A0A2P6TFA4</accession>
<feature type="region of interest" description="Disordered" evidence="11">
    <location>
        <begin position="872"/>
        <end position="991"/>
    </location>
</feature>
<dbReference type="SUPFAM" id="SSF56112">
    <property type="entry name" value="Protein kinase-like (PK-like)"/>
    <property type="match status" value="1"/>
</dbReference>
<dbReference type="InterPro" id="IPR001245">
    <property type="entry name" value="Ser-Thr/Tyr_kinase_cat_dom"/>
</dbReference>
<dbReference type="Pfam" id="PF00560">
    <property type="entry name" value="LRR_1"/>
    <property type="match status" value="3"/>
</dbReference>
<dbReference type="InterPro" id="IPR008271">
    <property type="entry name" value="Ser/Thr_kinase_AS"/>
</dbReference>
<dbReference type="InterPro" id="IPR000719">
    <property type="entry name" value="Prot_kinase_dom"/>
</dbReference>
<dbReference type="SUPFAM" id="SSF52821">
    <property type="entry name" value="Rhodanese/Cell cycle control phosphatase"/>
    <property type="match status" value="1"/>
</dbReference>
<feature type="compositionally biased region" description="Low complexity" evidence="11">
    <location>
        <begin position="974"/>
        <end position="990"/>
    </location>
</feature>
<dbReference type="Gene3D" id="1.10.510.10">
    <property type="entry name" value="Transferase(Phosphotransferase) domain 1"/>
    <property type="match status" value="1"/>
</dbReference>
<dbReference type="InterPro" id="IPR036873">
    <property type="entry name" value="Rhodanese-like_dom_sf"/>
</dbReference>
<dbReference type="GO" id="GO:0005524">
    <property type="term" value="F:ATP binding"/>
    <property type="evidence" value="ECO:0007669"/>
    <property type="project" value="UniProtKB-UniRule"/>
</dbReference>
<feature type="compositionally biased region" description="Low complexity" evidence="11">
    <location>
        <begin position="838"/>
        <end position="858"/>
    </location>
</feature>
<feature type="domain" description="Protein kinase" evidence="13">
    <location>
        <begin position="56"/>
        <end position="370"/>
    </location>
</feature>
<dbReference type="PROSITE" id="PS50011">
    <property type="entry name" value="PROTEIN_KINASE_DOM"/>
    <property type="match status" value="1"/>
</dbReference>
<dbReference type="Gene3D" id="3.40.250.10">
    <property type="entry name" value="Rhodanese-like domain"/>
    <property type="match status" value="1"/>
</dbReference>
<dbReference type="EMBL" id="LHPG02000019">
    <property type="protein sequence ID" value="PRW32659.1"/>
    <property type="molecule type" value="Genomic_DNA"/>
</dbReference>
<dbReference type="PROSITE" id="PS50206">
    <property type="entry name" value="RHODANESE_3"/>
    <property type="match status" value="1"/>
</dbReference>
<feature type="compositionally biased region" description="Low complexity" evidence="11">
    <location>
        <begin position="872"/>
        <end position="892"/>
    </location>
</feature>
<dbReference type="GO" id="GO:0004674">
    <property type="term" value="F:protein serine/threonine kinase activity"/>
    <property type="evidence" value="ECO:0007669"/>
    <property type="project" value="UniProtKB-KW"/>
</dbReference>
<feature type="region of interest" description="Disordered" evidence="11">
    <location>
        <begin position="810"/>
        <end position="858"/>
    </location>
</feature>
<dbReference type="CDD" id="cd00158">
    <property type="entry name" value="RHOD"/>
    <property type="match status" value="1"/>
</dbReference>
<dbReference type="OrthoDB" id="676979at2759"/>
<dbReference type="InterPro" id="IPR032675">
    <property type="entry name" value="LRR_dom_sf"/>
</dbReference>
<feature type="transmembrane region" description="Helical" evidence="12">
    <location>
        <begin position="280"/>
        <end position="301"/>
    </location>
</feature>
<comment type="subcellular location">
    <subcellularLocation>
        <location evidence="1">Cytoplasm</location>
        <location evidence="1">Cytoskeleton</location>
        <location evidence="1">Cilium axoneme</location>
    </subcellularLocation>
</comment>
<dbReference type="Proteomes" id="UP000239899">
    <property type="component" value="Unassembled WGS sequence"/>
</dbReference>
<dbReference type="PROSITE" id="PS00107">
    <property type="entry name" value="PROTEIN_KINASE_ATP"/>
    <property type="match status" value="1"/>
</dbReference>
<keyword evidence="16" id="KW-1185">Reference proteome</keyword>
<dbReference type="Pfam" id="PF07714">
    <property type="entry name" value="PK_Tyr_Ser-Thr"/>
    <property type="match status" value="1"/>
</dbReference>
<dbReference type="PRINTS" id="PR00019">
    <property type="entry name" value="LEURICHRPT"/>
</dbReference>
<evidence type="ECO:0000256" key="1">
    <source>
        <dbReference type="ARBA" id="ARBA00004430"/>
    </source>
</evidence>
<evidence type="ECO:0000256" key="12">
    <source>
        <dbReference type="SAM" id="Phobius"/>
    </source>
</evidence>
<keyword evidence="8 9" id="KW-0067">ATP-binding</keyword>
<keyword evidence="4" id="KW-0808">Transferase</keyword>
<dbReference type="Gene3D" id="3.80.10.10">
    <property type="entry name" value="Ribonuclease Inhibitor"/>
    <property type="match status" value="2"/>
</dbReference>
<feature type="compositionally biased region" description="Low complexity" evidence="11">
    <location>
        <begin position="2166"/>
        <end position="2208"/>
    </location>
</feature>
<dbReference type="SMART" id="SM00450">
    <property type="entry name" value="RHOD"/>
    <property type="match status" value="1"/>
</dbReference>
<keyword evidence="12" id="KW-0472">Membrane</keyword>
<keyword evidence="10" id="KW-0175">Coiled coil</keyword>
<keyword evidence="5" id="KW-0677">Repeat</keyword>
<dbReference type="InterPro" id="IPR011009">
    <property type="entry name" value="Kinase-like_dom_sf"/>
</dbReference>
<evidence type="ECO:0000256" key="4">
    <source>
        <dbReference type="ARBA" id="ARBA00022679"/>
    </source>
</evidence>
<keyword evidence="12" id="KW-0812">Transmembrane</keyword>
<evidence type="ECO:0000259" key="14">
    <source>
        <dbReference type="PROSITE" id="PS50206"/>
    </source>
</evidence>
<dbReference type="PANTHER" id="PTHR48056:SF81">
    <property type="entry name" value="RECEPTOR PROTEIN-TYROSINE KINASE CEPR1"/>
    <property type="match status" value="1"/>
</dbReference>
<dbReference type="SMART" id="SM00364">
    <property type="entry name" value="LRR_BAC"/>
    <property type="match status" value="6"/>
</dbReference>
<feature type="compositionally biased region" description="Low complexity" evidence="11">
    <location>
        <begin position="2232"/>
        <end position="2301"/>
    </location>
</feature>
<keyword evidence="6 9" id="KW-0547">Nucleotide-binding</keyword>
<gene>
    <name evidence="15" type="ORF">C2E21_8208</name>
</gene>
<evidence type="ECO:0000256" key="8">
    <source>
        <dbReference type="ARBA" id="ARBA00022840"/>
    </source>
</evidence>
<dbReference type="InterPro" id="IPR001763">
    <property type="entry name" value="Rhodanese-like_dom"/>
</dbReference>
<dbReference type="SMART" id="SM00220">
    <property type="entry name" value="S_TKc"/>
    <property type="match status" value="1"/>
</dbReference>
<dbReference type="PROSITE" id="PS51450">
    <property type="entry name" value="LRR"/>
    <property type="match status" value="1"/>
</dbReference>
<evidence type="ECO:0000313" key="15">
    <source>
        <dbReference type="EMBL" id="PRW32659.1"/>
    </source>
</evidence>
<evidence type="ECO:0000259" key="13">
    <source>
        <dbReference type="PROSITE" id="PS50011"/>
    </source>
</evidence>
<proteinExistence type="predicted"/>
<feature type="compositionally biased region" description="Pro residues" evidence="11">
    <location>
        <begin position="815"/>
        <end position="837"/>
    </location>
</feature>
<feature type="compositionally biased region" description="Low complexity" evidence="11">
    <location>
        <begin position="911"/>
        <end position="925"/>
    </location>
</feature>
<name>A0A2P6TFA4_CHLSO</name>
<organism evidence="15 16">
    <name type="scientific">Chlorella sorokiniana</name>
    <name type="common">Freshwater green alga</name>
    <dbReference type="NCBI Taxonomy" id="3076"/>
    <lineage>
        <taxon>Eukaryota</taxon>
        <taxon>Viridiplantae</taxon>
        <taxon>Chlorophyta</taxon>
        <taxon>core chlorophytes</taxon>
        <taxon>Trebouxiophyceae</taxon>
        <taxon>Chlorellales</taxon>
        <taxon>Chlorellaceae</taxon>
        <taxon>Chlorella clade</taxon>
        <taxon>Chlorella</taxon>
    </lineage>
</organism>
<dbReference type="SUPFAM" id="SSF52058">
    <property type="entry name" value="L domain-like"/>
    <property type="match status" value="1"/>
</dbReference>
<dbReference type="PROSITE" id="PS00108">
    <property type="entry name" value="PROTEIN_KINASE_ST"/>
    <property type="match status" value="1"/>
</dbReference>
<dbReference type="InterPro" id="IPR050647">
    <property type="entry name" value="Plant_LRR-RLKs"/>
</dbReference>
<dbReference type="InterPro" id="IPR017441">
    <property type="entry name" value="Protein_kinase_ATP_BS"/>
</dbReference>
<keyword evidence="12" id="KW-1133">Transmembrane helix</keyword>
<keyword evidence="7" id="KW-0418">Kinase</keyword>